<accession>A0A2T3ADH3</accession>
<keyword evidence="3" id="KW-1185">Reference proteome</keyword>
<feature type="compositionally biased region" description="Low complexity" evidence="1">
    <location>
        <begin position="88"/>
        <end position="102"/>
    </location>
</feature>
<evidence type="ECO:0000256" key="1">
    <source>
        <dbReference type="SAM" id="MobiDB-lite"/>
    </source>
</evidence>
<protein>
    <submittedName>
        <fullName evidence="2">Uncharacterized protein</fullName>
    </submittedName>
</protein>
<evidence type="ECO:0000313" key="2">
    <source>
        <dbReference type="EMBL" id="PSR92345.1"/>
    </source>
</evidence>
<dbReference type="AlphaFoldDB" id="A0A2T3ADH3"/>
<feature type="region of interest" description="Disordered" evidence="1">
    <location>
        <begin position="1"/>
        <end position="114"/>
    </location>
</feature>
<evidence type="ECO:0000313" key="3">
    <source>
        <dbReference type="Proteomes" id="UP000241462"/>
    </source>
</evidence>
<reference evidence="2 3" key="1">
    <citation type="journal article" date="2018" name="Mycol. Prog.">
        <title>Coniella lustricola, a new species from submerged detritus.</title>
        <authorList>
            <person name="Raudabaugh D.B."/>
            <person name="Iturriaga T."/>
            <person name="Carver A."/>
            <person name="Mondo S."/>
            <person name="Pangilinan J."/>
            <person name="Lipzen A."/>
            <person name="He G."/>
            <person name="Amirebrahimi M."/>
            <person name="Grigoriev I.V."/>
            <person name="Miller A.N."/>
        </authorList>
    </citation>
    <scope>NUCLEOTIDE SEQUENCE [LARGE SCALE GENOMIC DNA]</scope>
    <source>
        <strain evidence="2 3">B22-T-1</strain>
    </source>
</reference>
<feature type="compositionally biased region" description="Low complexity" evidence="1">
    <location>
        <begin position="26"/>
        <end position="38"/>
    </location>
</feature>
<name>A0A2T3ADH3_9PEZI</name>
<dbReference type="InParanoid" id="A0A2T3ADH3"/>
<feature type="compositionally biased region" description="Low complexity" evidence="1">
    <location>
        <begin position="51"/>
        <end position="62"/>
    </location>
</feature>
<gene>
    <name evidence="2" type="ORF">BD289DRAFT_181712</name>
</gene>
<sequence length="246" mass="26393">MPLRLKIGKRVGGAPEDSTGDRRHLSNAGNANRSRSANLDPSEADRERSRSPSGGRFRSISPIVKPALSGNGSASRGSGTREDGGIMTAPTTPTSTPTVAAAGGRGGSSWTGPVTTVQRTLSTASYTEFDLVNHLHDISGKHAETVLALGDVYRQRDELTVLTLFSLDPEVLDTGNQAAACEVYEVRQDGSVVPWYDSCADRHNEGLEASPTWSLIKVDFPFITAKYSLVSRNETETDRTDFDNVP</sequence>
<dbReference type="Proteomes" id="UP000241462">
    <property type="component" value="Unassembled WGS sequence"/>
</dbReference>
<organism evidence="2 3">
    <name type="scientific">Coniella lustricola</name>
    <dbReference type="NCBI Taxonomy" id="2025994"/>
    <lineage>
        <taxon>Eukaryota</taxon>
        <taxon>Fungi</taxon>
        <taxon>Dikarya</taxon>
        <taxon>Ascomycota</taxon>
        <taxon>Pezizomycotina</taxon>
        <taxon>Sordariomycetes</taxon>
        <taxon>Sordariomycetidae</taxon>
        <taxon>Diaporthales</taxon>
        <taxon>Schizoparmaceae</taxon>
        <taxon>Coniella</taxon>
    </lineage>
</organism>
<proteinExistence type="predicted"/>
<dbReference type="EMBL" id="KZ678407">
    <property type="protein sequence ID" value="PSR92345.1"/>
    <property type="molecule type" value="Genomic_DNA"/>
</dbReference>